<evidence type="ECO:0000256" key="5">
    <source>
        <dbReference type="ARBA" id="ARBA00022598"/>
    </source>
</evidence>
<dbReference type="InterPro" id="IPR002317">
    <property type="entry name" value="Ser-tRNA-ligase_type_1"/>
</dbReference>
<dbReference type="PIRSF" id="PIRSF001529">
    <property type="entry name" value="Ser-tRNA-synth_IIa"/>
    <property type="match status" value="1"/>
</dbReference>
<comment type="caution">
    <text evidence="17">The sequence shown here is derived from an EMBL/GenBank/DDBJ whole genome shotgun (WGS) entry which is preliminary data.</text>
</comment>
<evidence type="ECO:0000256" key="3">
    <source>
        <dbReference type="ARBA" id="ARBA00010728"/>
    </source>
</evidence>
<dbReference type="NCBIfam" id="TIGR00414">
    <property type="entry name" value="serS"/>
    <property type="match status" value="1"/>
</dbReference>
<dbReference type="CDD" id="cd00770">
    <property type="entry name" value="SerRS_core"/>
    <property type="match status" value="1"/>
</dbReference>
<dbReference type="GO" id="GO:0005524">
    <property type="term" value="F:ATP binding"/>
    <property type="evidence" value="ECO:0007669"/>
    <property type="project" value="UniProtKB-UniRule"/>
</dbReference>
<dbReference type="PANTHER" id="PTHR43697">
    <property type="entry name" value="SERYL-TRNA SYNTHETASE"/>
    <property type="match status" value="1"/>
</dbReference>
<name>A0AA45C8N0_9BACT</name>
<evidence type="ECO:0000259" key="16">
    <source>
        <dbReference type="PROSITE" id="PS50862"/>
    </source>
</evidence>
<dbReference type="Gene3D" id="3.30.930.10">
    <property type="entry name" value="Bira Bifunctional Protein, Domain 2"/>
    <property type="match status" value="1"/>
</dbReference>
<dbReference type="EC" id="6.1.1.11" evidence="12"/>
<dbReference type="Gene3D" id="1.10.287.40">
    <property type="entry name" value="Serine-tRNA synthetase, tRNA binding domain"/>
    <property type="match status" value="1"/>
</dbReference>
<keyword evidence="18" id="KW-1185">Reference proteome</keyword>
<dbReference type="GO" id="GO:0004828">
    <property type="term" value="F:serine-tRNA ligase activity"/>
    <property type="evidence" value="ECO:0007669"/>
    <property type="project" value="UniProtKB-UniRule"/>
</dbReference>
<dbReference type="InterPro" id="IPR002314">
    <property type="entry name" value="aa-tRNA-synt_IIb"/>
</dbReference>
<evidence type="ECO:0000256" key="9">
    <source>
        <dbReference type="ARBA" id="ARBA00023146"/>
    </source>
</evidence>
<feature type="binding site" evidence="13">
    <location>
        <position position="263"/>
    </location>
    <ligand>
        <name>L-serine</name>
        <dbReference type="ChEBI" id="CHEBI:33384"/>
    </ligand>
</feature>
<dbReference type="Pfam" id="PF02403">
    <property type="entry name" value="Seryl_tRNA_N"/>
    <property type="match status" value="1"/>
</dbReference>
<dbReference type="InterPro" id="IPR045864">
    <property type="entry name" value="aa-tRNA-synth_II/BPL/LPL"/>
</dbReference>
<accession>A0AA45C8N0</accession>
<keyword evidence="9 12" id="KW-0030">Aminoacyl-tRNA synthetase</keyword>
<dbReference type="PANTHER" id="PTHR43697:SF1">
    <property type="entry name" value="SERINE--TRNA LIGASE"/>
    <property type="match status" value="1"/>
</dbReference>
<proteinExistence type="inferred from homology"/>
<dbReference type="Pfam" id="PF00587">
    <property type="entry name" value="tRNA-synt_2b"/>
    <property type="match status" value="1"/>
</dbReference>
<dbReference type="GO" id="GO:0016260">
    <property type="term" value="P:selenocysteine biosynthetic process"/>
    <property type="evidence" value="ECO:0007669"/>
    <property type="project" value="UniProtKB-UniRule"/>
</dbReference>
<dbReference type="GO" id="GO:0005737">
    <property type="term" value="C:cytoplasm"/>
    <property type="evidence" value="ECO:0007669"/>
    <property type="project" value="UniProtKB-SubCell"/>
</dbReference>
<feature type="binding site" evidence="12">
    <location>
        <position position="385"/>
    </location>
    <ligand>
        <name>L-serine</name>
        <dbReference type="ChEBI" id="CHEBI:33384"/>
    </ligand>
</feature>
<dbReference type="InterPro" id="IPR010978">
    <property type="entry name" value="tRNA-bd_arm"/>
</dbReference>
<dbReference type="InterPro" id="IPR006195">
    <property type="entry name" value="aa-tRNA-synth_II"/>
</dbReference>
<evidence type="ECO:0000256" key="15">
    <source>
        <dbReference type="SAM" id="Coils"/>
    </source>
</evidence>
<keyword evidence="4 12" id="KW-0963">Cytoplasm</keyword>
<evidence type="ECO:0000256" key="4">
    <source>
        <dbReference type="ARBA" id="ARBA00022490"/>
    </source>
</evidence>
<evidence type="ECO:0000256" key="8">
    <source>
        <dbReference type="ARBA" id="ARBA00022917"/>
    </source>
</evidence>
<dbReference type="InterPro" id="IPR033729">
    <property type="entry name" value="SerRS_core"/>
</dbReference>
<evidence type="ECO:0000256" key="11">
    <source>
        <dbReference type="ARBA" id="ARBA00048823"/>
    </source>
</evidence>
<organism evidence="17 18">
    <name type="scientific">Oceanotoga teriensis</name>
    <dbReference type="NCBI Taxonomy" id="515440"/>
    <lineage>
        <taxon>Bacteria</taxon>
        <taxon>Thermotogati</taxon>
        <taxon>Thermotogota</taxon>
        <taxon>Thermotogae</taxon>
        <taxon>Petrotogales</taxon>
        <taxon>Petrotogaceae</taxon>
        <taxon>Oceanotoga</taxon>
    </lineage>
</organism>
<comment type="catalytic activity">
    <reaction evidence="11 12">
        <text>tRNA(Ser) + L-serine + ATP = L-seryl-tRNA(Ser) + AMP + diphosphate + H(+)</text>
        <dbReference type="Rhea" id="RHEA:12292"/>
        <dbReference type="Rhea" id="RHEA-COMP:9669"/>
        <dbReference type="Rhea" id="RHEA-COMP:9703"/>
        <dbReference type="ChEBI" id="CHEBI:15378"/>
        <dbReference type="ChEBI" id="CHEBI:30616"/>
        <dbReference type="ChEBI" id="CHEBI:33019"/>
        <dbReference type="ChEBI" id="CHEBI:33384"/>
        <dbReference type="ChEBI" id="CHEBI:78442"/>
        <dbReference type="ChEBI" id="CHEBI:78533"/>
        <dbReference type="ChEBI" id="CHEBI:456215"/>
        <dbReference type="EC" id="6.1.1.11"/>
    </reaction>
</comment>
<dbReference type="Proteomes" id="UP000245921">
    <property type="component" value="Unassembled WGS sequence"/>
</dbReference>
<evidence type="ECO:0000256" key="14">
    <source>
        <dbReference type="PIRSR" id="PIRSR001529-2"/>
    </source>
</evidence>
<dbReference type="SUPFAM" id="SSF55681">
    <property type="entry name" value="Class II aaRS and biotin synthetases"/>
    <property type="match status" value="1"/>
</dbReference>
<comment type="subcellular location">
    <subcellularLocation>
        <location evidence="1 12">Cytoplasm</location>
    </subcellularLocation>
</comment>
<keyword evidence="6 12" id="KW-0547">Nucleotide-binding</keyword>
<comment type="domain">
    <text evidence="12">Consists of two distinct domains, a catalytic core and a N-terminal extension that is involved in tRNA binding.</text>
</comment>
<keyword evidence="7 12" id="KW-0067">ATP-binding</keyword>
<comment type="pathway">
    <text evidence="2 12">Aminoacyl-tRNA biosynthesis; selenocysteinyl-tRNA(Sec) biosynthesis; L-seryl-tRNA(Sec) from L-serine and tRNA(Sec): step 1/1.</text>
</comment>
<feature type="binding site" evidence="13">
    <location>
        <position position="383"/>
    </location>
    <ligand>
        <name>L-serine</name>
        <dbReference type="ChEBI" id="CHEBI:33384"/>
    </ligand>
</feature>
<feature type="binding site" evidence="12 14">
    <location>
        <begin position="350"/>
        <end position="353"/>
    </location>
    <ligand>
        <name>ATP</name>
        <dbReference type="ChEBI" id="CHEBI:30616"/>
    </ligand>
</feature>
<dbReference type="HAMAP" id="MF_00176">
    <property type="entry name" value="Ser_tRNA_synth_type1"/>
    <property type="match status" value="1"/>
</dbReference>
<comment type="subunit">
    <text evidence="12">Homodimer. The tRNA molecule binds across the dimer.</text>
</comment>
<evidence type="ECO:0000256" key="10">
    <source>
        <dbReference type="ARBA" id="ARBA00047929"/>
    </source>
</evidence>
<dbReference type="InterPro" id="IPR042103">
    <property type="entry name" value="SerRS_1_N_sf"/>
</dbReference>
<dbReference type="EMBL" id="QGGI01000002">
    <property type="protein sequence ID" value="PWJ96278.1"/>
    <property type="molecule type" value="Genomic_DNA"/>
</dbReference>
<reference evidence="17 18" key="1">
    <citation type="submission" date="2018-05" db="EMBL/GenBank/DDBJ databases">
        <title>Genomic Encyclopedia of Type Strains, Phase IV (KMG-IV): sequencing the most valuable type-strain genomes for metagenomic binning, comparative biology and taxonomic classification.</title>
        <authorList>
            <person name="Goeker M."/>
        </authorList>
    </citation>
    <scope>NUCLEOTIDE SEQUENCE [LARGE SCALE GENOMIC DNA]</scope>
    <source>
        <strain evidence="17 18">DSM 24906</strain>
    </source>
</reference>
<evidence type="ECO:0000313" key="17">
    <source>
        <dbReference type="EMBL" id="PWJ96278.1"/>
    </source>
</evidence>
<feature type="binding site" evidence="12 13">
    <location>
        <position position="286"/>
    </location>
    <ligand>
        <name>L-serine</name>
        <dbReference type="ChEBI" id="CHEBI:33384"/>
    </ligand>
</feature>
<dbReference type="PROSITE" id="PS50862">
    <property type="entry name" value="AA_TRNA_LIGASE_II"/>
    <property type="match status" value="1"/>
</dbReference>
<evidence type="ECO:0000256" key="7">
    <source>
        <dbReference type="ARBA" id="ARBA00022840"/>
    </source>
</evidence>
<comment type="caution">
    <text evidence="12">Lacks conserved residue(s) required for the propagation of feature annotation.</text>
</comment>
<feature type="coiled-coil region" evidence="15">
    <location>
        <begin position="4"/>
        <end position="98"/>
    </location>
</feature>
<comment type="catalytic activity">
    <reaction evidence="10 12">
        <text>tRNA(Sec) + L-serine + ATP = L-seryl-tRNA(Sec) + AMP + diphosphate + H(+)</text>
        <dbReference type="Rhea" id="RHEA:42580"/>
        <dbReference type="Rhea" id="RHEA-COMP:9742"/>
        <dbReference type="Rhea" id="RHEA-COMP:10128"/>
        <dbReference type="ChEBI" id="CHEBI:15378"/>
        <dbReference type="ChEBI" id="CHEBI:30616"/>
        <dbReference type="ChEBI" id="CHEBI:33019"/>
        <dbReference type="ChEBI" id="CHEBI:33384"/>
        <dbReference type="ChEBI" id="CHEBI:78442"/>
        <dbReference type="ChEBI" id="CHEBI:78533"/>
        <dbReference type="ChEBI" id="CHEBI:456215"/>
        <dbReference type="EC" id="6.1.1.11"/>
    </reaction>
</comment>
<evidence type="ECO:0000256" key="12">
    <source>
        <dbReference type="HAMAP-Rule" id="MF_00176"/>
    </source>
</evidence>
<evidence type="ECO:0000256" key="13">
    <source>
        <dbReference type="PIRSR" id="PIRSR001529-1"/>
    </source>
</evidence>
<evidence type="ECO:0000256" key="2">
    <source>
        <dbReference type="ARBA" id="ARBA00005045"/>
    </source>
</evidence>
<feature type="binding site" evidence="12 14">
    <location>
        <begin position="263"/>
        <end position="265"/>
    </location>
    <ligand>
        <name>ATP</name>
        <dbReference type="ChEBI" id="CHEBI:30616"/>
    </ligand>
</feature>
<keyword evidence="8 12" id="KW-0648">Protein biosynthesis</keyword>
<dbReference type="RefSeq" id="WP_109603896.1">
    <property type="nucleotide sequence ID" value="NZ_JAMHJO010000001.1"/>
</dbReference>
<gene>
    <name evidence="12" type="primary">serS</name>
    <name evidence="17" type="ORF">C7380_102196</name>
</gene>
<protein>
    <recommendedName>
        <fullName evidence="12">Serine--tRNA ligase</fullName>
        <ecNumber evidence="12">6.1.1.11</ecNumber>
    </recommendedName>
    <alternativeName>
        <fullName evidence="12">Seryl-tRNA synthetase</fullName>
        <shortName evidence="12">SerRS</shortName>
    </alternativeName>
    <alternativeName>
        <fullName evidence="12">Seryl-tRNA(Ser/Sec) synthetase</fullName>
    </alternativeName>
</protein>
<dbReference type="PRINTS" id="PR00981">
    <property type="entry name" value="TRNASYNTHSER"/>
</dbReference>
<keyword evidence="15" id="KW-0175">Coiled coil</keyword>
<sequence>MLDIKYVRNNIEEVKNSLENRKNDTKILEELIKLDEKRREIMNIVQDYRAERNNNTKNVADLKKQGKNEEAQKIIDDGKKISEKIKELDNELKKIDEEYSLKLLYIPNIPANDVKVGKDENDNIELRKWGEPKKFNFEPKAHWDIGPDLNMMDFDRASKLSGSRFTILKSQIAKLSRALTNFMLDTHTKNGYTEIMPPHLVTRETITGTGQLPKFEDDLYHTDADDLFLIPTAEVTLVGMHKDDILTLDEMPAKYCAYTPCYRREAGSYGRDVRGMIRQHQFDKVELVWHVHPEESEKAHEQLTKDAENILQLLELPYRVISLCTGDLGFSAVKTYDIEVWLPSYQNYKEISSCSNTKDFQARRANIRFRDKDNKLKYLHTLNGSGLAVGRTLVAVLENYQMEDGRVKIPEVLKPYMNGLEYIG</sequence>
<dbReference type="AlphaFoldDB" id="A0AA45C8N0"/>
<feature type="domain" description="Aminoacyl-transfer RNA synthetases class-II family profile" evidence="16">
    <location>
        <begin position="174"/>
        <end position="410"/>
    </location>
</feature>
<feature type="binding site" evidence="13">
    <location>
        <position position="232"/>
    </location>
    <ligand>
        <name>L-serine</name>
        <dbReference type="ChEBI" id="CHEBI:33384"/>
    </ligand>
</feature>
<comment type="function">
    <text evidence="12">Catalyzes the attachment of serine to tRNA(Ser). Is also able to aminoacylate tRNA(Sec) with serine, to form the misacylated tRNA L-seryl-tRNA(Sec), which will be further converted into selenocysteinyl-tRNA(Sec).</text>
</comment>
<evidence type="ECO:0000256" key="6">
    <source>
        <dbReference type="ARBA" id="ARBA00022741"/>
    </source>
</evidence>
<dbReference type="SUPFAM" id="SSF46589">
    <property type="entry name" value="tRNA-binding arm"/>
    <property type="match status" value="1"/>
</dbReference>
<evidence type="ECO:0000256" key="1">
    <source>
        <dbReference type="ARBA" id="ARBA00004496"/>
    </source>
</evidence>
<dbReference type="InterPro" id="IPR015866">
    <property type="entry name" value="Ser-tRNA-synth_1_N"/>
</dbReference>
<feature type="binding site" evidence="12">
    <location>
        <begin position="232"/>
        <end position="234"/>
    </location>
    <ligand>
        <name>L-serine</name>
        <dbReference type="ChEBI" id="CHEBI:33384"/>
    </ligand>
</feature>
<evidence type="ECO:0000313" key="18">
    <source>
        <dbReference type="Proteomes" id="UP000245921"/>
    </source>
</evidence>
<comment type="similarity">
    <text evidence="3 12">Belongs to the class-II aminoacyl-tRNA synthetase family. Type-1 seryl-tRNA synthetase subfamily.</text>
</comment>
<keyword evidence="5 12" id="KW-0436">Ligase</keyword>
<dbReference type="GO" id="GO:0006434">
    <property type="term" value="P:seryl-tRNA aminoacylation"/>
    <property type="evidence" value="ECO:0007669"/>
    <property type="project" value="UniProtKB-UniRule"/>
</dbReference>